<name>A0A1I5HFW4_9HYPH</name>
<evidence type="ECO:0000313" key="6">
    <source>
        <dbReference type="EMBL" id="SFO47145.1"/>
    </source>
</evidence>
<organism evidence="6 7">
    <name type="scientific">Cohaesibacter marisflavi</name>
    <dbReference type="NCBI Taxonomy" id="655353"/>
    <lineage>
        <taxon>Bacteria</taxon>
        <taxon>Pseudomonadati</taxon>
        <taxon>Pseudomonadota</taxon>
        <taxon>Alphaproteobacteria</taxon>
        <taxon>Hyphomicrobiales</taxon>
        <taxon>Cohaesibacteraceae</taxon>
    </lineage>
</organism>
<evidence type="ECO:0000256" key="1">
    <source>
        <dbReference type="ARBA" id="ARBA00023015"/>
    </source>
</evidence>
<dbReference type="RefSeq" id="WP_090073091.1">
    <property type="nucleotide sequence ID" value="NZ_FOVR01000006.1"/>
</dbReference>
<dbReference type="EMBL" id="FOVR01000006">
    <property type="protein sequence ID" value="SFO47145.1"/>
    <property type="molecule type" value="Genomic_DNA"/>
</dbReference>
<proteinExistence type="predicted"/>
<evidence type="ECO:0000259" key="5">
    <source>
        <dbReference type="PROSITE" id="PS50977"/>
    </source>
</evidence>
<dbReference type="Gene3D" id="1.10.10.60">
    <property type="entry name" value="Homeodomain-like"/>
    <property type="match status" value="1"/>
</dbReference>
<dbReference type="GO" id="GO:0000976">
    <property type="term" value="F:transcription cis-regulatory region binding"/>
    <property type="evidence" value="ECO:0007669"/>
    <property type="project" value="TreeGrafter"/>
</dbReference>
<evidence type="ECO:0000256" key="2">
    <source>
        <dbReference type="ARBA" id="ARBA00023125"/>
    </source>
</evidence>
<evidence type="ECO:0000256" key="4">
    <source>
        <dbReference type="PROSITE-ProRule" id="PRU00335"/>
    </source>
</evidence>
<evidence type="ECO:0000313" key="7">
    <source>
        <dbReference type="Proteomes" id="UP000199236"/>
    </source>
</evidence>
<dbReference type="SUPFAM" id="SSF46689">
    <property type="entry name" value="Homeodomain-like"/>
    <property type="match status" value="1"/>
</dbReference>
<evidence type="ECO:0000256" key="3">
    <source>
        <dbReference type="ARBA" id="ARBA00023163"/>
    </source>
</evidence>
<sequence>MRVKTDEKRLEILQVAAKVFGQNGYHGASMSAISAELGGSKATLYGYYSSKEELFAAVLMQSLDDQGTAVFRIFEDRDNDDLAGQLKKFGRDYLDFITDQETMALFRSAVSEDFEGKLSQLLYKNGQGRGWGEVEDFMALKMQQGAISGPSAQIVSLHLKGLLESGVAEPIMYRCPPLLDFDLAVDAAVDAFMNAYGGAG</sequence>
<keyword evidence="3" id="KW-0804">Transcription</keyword>
<dbReference type="InterPro" id="IPR050109">
    <property type="entry name" value="HTH-type_TetR-like_transc_reg"/>
</dbReference>
<dbReference type="Gene3D" id="1.10.357.10">
    <property type="entry name" value="Tetracycline Repressor, domain 2"/>
    <property type="match status" value="1"/>
</dbReference>
<dbReference type="InterPro" id="IPR001647">
    <property type="entry name" value="HTH_TetR"/>
</dbReference>
<reference evidence="6 7" key="1">
    <citation type="submission" date="2016-10" db="EMBL/GenBank/DDBJ databases">
        <authorList>
            <person name="de Groot N.N."/>
        </authorList>
    </citation>
    <scope>NUCLEOTIDE SEQUENCE [LARGE SCALE GENOMIC DNA]</scope>
    <source>
        <strain evidence="6 7">CGMCC 1.9157</strain>
    </source>
</reference>
<protein>
    <submittedName>
        <fullName evidence="6">Transcriptional regulator, TetR family</fullName>
    </submittedName>
</protein>
<dbReference type="PRINTS" id="PR00455">
    <property type="entry name" value="HTHTETR"/>
</dbReference>
<dbReference type="Pfam" id="PF14246">
    <property type="entry name" value="TetR_C_7"/>
    <property type="match status" value="1"/>
</dbReference>
<dbReference type="Pfam" id="PF00440">
    <property type="entry name" value="TetR_N"/>
    <property type="match status" value="1"/>
</dbReference>
<dbReference type="PANTHER" id="PTHR30055:SF119">
    <property type="entry name" value="NALC"/>
    <property type="match status" value="1"/>
</dbReference>
<dbReference type="OrthoDB" id="7584337at2"/>
<dbReference type="AlphaFoldDB" id="A0A1I5HFW4"/>
<dbReference type="InterPro" id="IPR039536">
    <property type="entry name" value="TetR_C_Proteobacteria"/>
</dbReference>
<keyword evidence="7" id="KW-1185">Reference proteome</keyword>
<dbReference type="PROSITE" id="PS50977">
    <property type="entry name" value="HTH_TETR_2"/>
    <property type="match status" value="1"/>
</dbReference>
<dbReference type="InterPro" id="IPR009057">
    <property type="entry name" value="Homeodomain-like_sf"/>
</dbReference>
<feature type="domain" description="HTH tetR-type" evidence="5">
    <location>
        <begin position="6"/>
        <end position="66"/>
    </location>
</feature>
<dbReference type="GO" id="GO:0003700">
    <property type="term" value="F:DNA-binding transcription factor activity"/>
    <property type="evidence" value="ECO:0007669"/>
    <property type="project" value="TreeGrafter"/>
</dbReference>
<dbReference type="PANTHER" id="PTHR30055">
    <property type="entry name" value="HTH-TYPE TRANSCRIPTIONAL REGULATOR RUTR"/>
    <property type="match status" value="1"/>
</dbReference>
<keyword evidence="1" id="KW-0805">Transcription regulation</keyword>
<gene>
    <name evidence="6" type="ORF">SAMN04488056_106217</name>
</gene>
<keyword evidence="2 4" id="KW-0238">DNA-binding</keyword>
<feature type="DNA-binding region" description="H-T-H motif" evidence="4">
    <location>
        <begin position="29"/>
        <end position="48"/>
    </location>
</feature>
<accession>A0A1I5HFW4</accession>
<dbReference type="STRING" id="655353.SAMN04488056_106217"/>
<dbReference type="FunFam" id="1.10.10.60:FF:000141">
    <property type="entry name" value="TetR family transcriptional regulator"/>
    <property type="match status" value="1"/>
</dbReference>
<dbReference type="Proteomes" id="UP000199236">
    <property type="component" value="Unassembled WGS sequence"/>
</dbReference>